<evidence type="ECO:0000313" key="10">
    <source>
        <dbReference type="EMBL" id="MEY6433229.1"/>
    </source>
</evidence>
<evidence type="ECO:0000256" key="5">
    <source>
        <dbReference type="ARBA" id="ARBA00022692"/>
    </source>
</evidence>
<dbReference type="InterPro" id="IPR047817">
    <property type="entry name" value="ABC2_TM_bact-type"/>
</dbReference>
<feature type="transmembrane region" description="Helical" evidence="8">
    <location>
        <begin position="352"/>
        <end position="370"/>
    </location>
</feature>
<dbReference type="EMBL" id="JBDKXB010000017">
    <property type="protein sequence ID" value="MEY6433229.1"/>
    <property type="molecule type" value="Genomic_DNA"/>
</dbReference>
<sequence length="375" mass="40975">MTPISPLFTRLLALTVKEFLALFRDKRSRIVVIVPPLIQLLVFGYAASFDLHRIDYAVLDRDGGAAARELLARFEGAPSFAFAGHLNHPDAIGAHIDRRAVRLVIQIPPRFSADLSGGRTASVQILVDGRNSNSAQVVRNDVVRILADFNRDWASAQGLPGLPTRLVIRAWYNPNLESRWFFVSGLVGLLTLVVTMMVTALSVAREREQGTFDQLLMTPLRPAEILIGKALPGVLIGVVQASLVMTIAVFWFEIPLTGDLRALYSGVLLFALAAVGIGLMISALAATLQQALLGAFLFMVPAVILSGFATPIDNMPAAVQALTLIDPLRYYLVILRGVFLEGAGFGQVWPQLWPLALIALFTLGAAGWLFRHRRY</sequence>
<evidence type="ECO:0000256" key="4">
    <source>
        <dbReference type="ARBA" id="ARBA00022475"/>
    </source>
</evidence>
<dbReference type="RefSeq" id="WP_369667612.1">
    <property type="nucleotide sequence ID" value="NZ_JBDKXB010000017.1"/>
</dbReference>
<dbReference type="InterPro" id="IPR000412">
    <property type="entry name" value="ABC_2_transport"/>
</dbReference>
<keyword evidence="3 8" id="KW-0813">Transport</keyword>
<evidence type="ECO:0000256" key="3">
    <source>
        <dbReference type="ARBA" id="ARBA00022448"/>
    </source>
</evidence>
<reference evidence="10 11" key="1">
    <citation type="submission" date="2024-05" db="EMBL/GenBank/DDBJ databases">
        <title>Genome Sequence and Characterization of the New Strain Purple Sulfur Bacterium of Genus Thioalkalicoccus.</title>
        <authorList>
            <person name="Bryantseva I.A."/>
            <person name="Kyndt J.A."/>
            <person name="Imhoff J.F."/>
        </authorList>
    </citation>
    <scope>NUCLEOTIDE SEQUENCE [LARGE SCALE GENOMIC DNA]</scope>
    <source>
        <strain evidence="10 11">Um2</strain>
    </source>
</reference>
<gene>
    <name evidence="10" type="ORF">ABC977_12535</name>
</gene>
<dbReference type="Pfam" id="PF12698">
    <property type="entry name" value="ABC2_membrane_3"/>
    <property type="match status" value="1"/>
</dbReference>
<dbReference type="PANTHER" id="PTHR30294">
    <property type="entry name" value="MEMBRANE COMPONENT OF ABC TRANSPORTER YHHJ-RELATED"/>
    <property type="match status" value="1"/>
</dbReference>
<evidence type="ECO:0000313" key="11">
    <source>
        <dbReference type="Proteomes" id="UP001564408"/>
    </source>
</evidence>
<evidence type="ECO:0000256" key="1">
    <source>
        <dbReference type="ARBA" id="ARBA00004651"/>
    </source>
</evidence>
<feature type="transmembrane region" description="Helical" evidence="8">
    <location>
        <begin position="263"/>
        <end position="284"/>
    </location>
</feature>
<protein>
    <recommendedName>
        <fullName evidence="8">Transport permease protein</fullName>
    </recommendedName>
</protein>
<dbReference type="Proteomes" id="UP001564408">
    <property type="component" value="Unassembled WGS sequence"/>
</dbReference>
<proteinExistence type="inferred from homology"/>
<keyword evidence="4 8" id="KW-1003">Cell membrane</keyword>
<evidence type="ECO:0000259" key="9">
    <source>
        <dbReference type="PROSITE" id="PS51012"/>
    </source>
</evidence>
<keyword evidence="6 8" id="KW-1133">Transmembrane helix</keyword>
<dbReference type="PRINTS" id="PR00164">
    <property type="entry name" value="ABC2TRNSPORT"/>
</dbReference>
<feature type="transmembrane region" description="Helical" evidence="8">
    <location>
        <begin position="225"/>
        <end position="251"/>
    </location>
</feature>
<keyword evidence="5 8" id="KW-0812">Transmembrane</keyword>
<dbReference type="InterPro" id="IPR051449">
    <property type="entry name" value="ABC-2_transporter_component"/>
</dbReference>
<evidence type="ECO:0000256" key="6">
    <source>
        <dbReference type="ARBA" id="ARBA00022989"/>
    </source>
</evidence>
<evidence type="ECO:0000256" key="8">
    <source>
        <dbReference type="RuleBase" id="RU361157"/>
    </source>
</evidence>
<organism evidence="10 11">
    <name type="scientific">Thioalkalicoccus limnaeus</name>
    <dbReference type="NCBI Taxonomy" id="120681"/>
    <lineage>
        <taxon>Bacteria</taxon>
        <taxon>Pseudomonadati</taxon>
        <taxon>Pseudomonadota</taxon>
        <taxon>Gammaproteobacteria</taxon>
        <taxon>Chromatiales</taxon>
        <taxon>Chromatiaceae</taxon>
        <taxon>Thioalkalicoccus</taxon>
    </lineage>
</organism>
<name>A0ABV4BFC4_9GAMM</name>
<dbReference type="PROSITE" id="PS51012">
    <property type="entry name" value="ABC_TM2"/>
    <property type="match status" value="1"/>
</dbReference>
<dbReference type="Gene3D" id="3.40.1710.10">
    <property type="entry name" value="abc type-2 transporter like domain"/>
    <property type="match status" value="1"/>
</dbReference>
<accession>A0ABV4BFC4</accession>
<feature type="domain" description="ABC transmembrane type-2" evidence="9">
    <location>
        <begin position="135"/>
        <end position="373"/>
    </location>
</feature>
<comment type="similarity">
    <text evidence="2 8">Belongs to the ABC-2 integral membrane protein family.</text>
</comment>
<comment type="subcellular location">
    <subcellularLocation>
        <location evidence="8">Cell inner membrane</location>
        <topology evidence="8">Multi-pass membrane protein</topology>
    </subcellularLocation>
    <subcellularLocation>
        <location evidence="1">Cell membrane</location>
        <topology evidence="1">Multi-pass membrane protein</topology>
    </subcellularLocation>
</comment>
<dbReference type="InterPro" id="IPR013525">
    <property type="entry name" value="ABC2_TM"/>
</dbReference>
<feature type="transmembrane region" description="Helical" evidence="8">
    <location>
        <begin position="291"/>
        <end position="312"/>
    </location>
</feature>
<comment type="caution">
    <text evidence="10">The sequence shown here is derived from an EMBL/GenBank/DDBJ whole genome shotgun (WGS) entry which is preliminary data.</text>
</comment>
<dbReference type="PANTHER" id="PTHR30294:SF44">
    <property type="entry name" value="MULTIDRUG ABC TRANSPORTER PERMEASE YBHR-RELATED"/>
    <property type="match status" value="1"/>
</dbReference>
<evidence type="ECO:0000256" key="7">
    <source>
        <dbReference type="ARBA" id="ARBA00023136"/>
    </source>
</evidence>
<keyword evidence="11" id="KW-1185">Reference proteome</keyword>
<feature type="transmembrane region" description="Helical" evidence="8">
    <location>
        <begin position="30"/>
        <end position="49"/>
    </location>
</feature>
<evidence type="ECO:0000256" key="2">
    <source>
        <dbReference type="ARBA" id="ARBA00007783"/>
    </source>
</evidence>
<feature type="transmembrane region" description="Helical" evidence="8">
    <location>
        <begin position="180"/>
        <end position="204"/>
    </location>
</feature>
<keyword evidence="7 8" id="KW-0472">Membrane</keyword>